<evidence type="ECO:0000259" key="4">
    <source>
        <dbReference type="PROSITE" id="PS50042"/>
    </source>
</evidence>
<dbReference type="GO" id="GO:0003677">
    <property type="term" value="F:DNA binding"/>
    <property type="evidence" value="ECO:0007669"/>
    <property type="project" value="UniProtKB-KW"/>
</dbReference>
<keyword evidence="2" id="KW-0238">DNA-binding</keyword>
<name>A0AAW4XS17_9BURK</name>
<gene>
    <name evidence="5" type="ORF">LPW39_03435</name>
</gene>
<dbReference type="EMBL" id="JAJNCT010000005">
    <property type="protein sequence ID" value="MCD2164186.1"/>
    <property type="molecule type" value="Genomic_DNA"/>
</dbReference>
<dbReference type="SUPFAM" id="SSF51206">
    <property type="entry name" value="cAMP-binding domain-like"/>
    <property type="match status" value="1"/>
</dbReference>
<dbReference type="SUPFAM" id="SSF46785">
    <property type="entry name" value="Winged helix' DNA-binding domain"/>
    <property type="match status" value="1"/>
</dbReference>
<dbReference type="RefSeq" id="WP_230771359.1">
    <property type="nucleotide sequence ID" value="NZ_JAJNCT010000005.1"/>
</dbReference>
<sequence>MKPKAAFLSKDQVLSQWQHCMWAHTVSEAQAQELVHAHLQVRHVHAGQYLWKAGDVPTGWTGVTRGAAKICVPTPDGRSITLCGYAGSWFGETYLLRPHMAMDCDAIALHDLTMLTLPAHAFHALRQQSATFSQFLLELMAERSHQMMRLLTAKQCLSVTGRVAQSLGSLITPLNFPFPDAGLLNITQSELADFCQVSRARFNEALLELEKQDLLEVGYRTVRLKDIEGLRRYEY</sequence>
<evidence type="ECO:0000313" key="6">
    <source>
        <dbReference type="Proteomes" id="UP001199260"/>
    </source>
</evidence>
<comment type="caution">
    <text evidence="5">The sequence shown here is derived from an EMBL/GenBank/DDBJ whole genome shotgun (WGS) entry which is preliminary data.</text>
</comment>
<evidence type="ECO:0000313" key="5">
    <source>
        <dbReference type="EMBL" id="MCD2164186.1"/>
    </source>
</evidence>
<dbReference type="InterPro" id="IPR036390">
    <property type="entry name" value="WH_DNA-bd_sf"/>
</dbReference>
<dbReference type="Pfam" id="PF00027">
    <property type="entry name" value="cNMP_binding"/>
    <property type="match status" value="1"/>
</dbReference>
<dbReference type="SMART" id="SM00100">
    <property type="entry name" value="cNMP"/>
    <property type="match status" value="1"/>
</dbReference>
<evidence type="ECO:0000256" key="3">
    <source>
        <dbReference type="ARBA" id="ARBA00023163"/>
    </source>
</evidence>
<dbReference type="PROSITE" id="PS50042">
    <property type="entry name" value="CNMP_BINDING_3"/>
    <property type="match status" value="1"/>
</dbReference>
<keyword evidence="6" id="KW-1185">Reference proteome</keyword>
<dbReference type="Gene3D" id="2.60.120.10">
    <property type="entry name" value="Jelly Rolls"/>
    <property type="match status" value="1"/>
</dbReference>
<dbReference type="AlphaFoldDB" id="A0AAW4XS17"/>
<organism evidence="5 6">
    <name type="scientific">Comamonas koreensis</name>
    <dbReference type="NCBI Taxonomy" id="160825"/>
    <lineage>
        <taxon>Bacteria</taxon>
        <taxon>Pseudomonadati</taxon>
        <taxon>Pseudomonadota</taxon>
        <taxon>Betaproteobacteria</taxon>
        <taxon>Burkholderiales</taxon>
        <taxon>Comamonadaceae</taxon>
        <taxon>Comamonas</taxon>
    </lineage>
</organism>
<dbReference type="InterPro" id="IPR018490">
    <property type="entry name" value="cNMP-bd_dom_sf"/>
</dbReference>
<proteinExistence type="predicted"/>
<dbReference type="CDD" id="cd00038">
    <property type="entry name" value="CAP_ED"/>
    <property type="match status" value="1"/>
</dbReference>
<feature type="domain" description="Cyclic nucleotide-binding" evidence="4">
    <location>
        <begin position="22"/>
        <end position="143"/>
    </location>
</feature>
<dbReference type="InterPro" id="IPR012318">
    <property type="entry name" value="HTH_CRP"/>
</dbReference>
<dbReference type="Pfam" id="PF13545">
    <property type="entry name" value="HTH_Crp_2"/>
    <property type="match status" value="1"/>
</dbReference>
<accession>A0AAW4XS17</accession>
<dbReference type="InterPro" id="IPR000595">
    <property type="entry name" value="cNMP-bd_dom"/>
</dbReference>
<keyword evidence="3" id="KW-0804">Transcription</keyword>
<evidence type="ECO:0000256" key="1">
    <source>
        <dbReference type="ARBA" id="ARBA00023015"/>
    </source>
</evidence>
<evidence type="ECO:0000256" key="2">
    <source>
        <dbReference type="ARBA" id="ARBA00023125"/>
    </source>
</evidence>
<protein>
    <submittedName>
        <fullName evidence="5">Crp/Fnr family transcriptional regulator</fullName>
    </submittedName>
</protein>
<reference evidence="5 6" key="1">
    <citation type="submission" date="2021-11" db="EMBL/GenBank/DDBJ databases">
        <title>Genome sequence.</title>
        <authorList>
            <person name="Sun Q."/>
        </authorList>
    </citation>
    <scope>NUCLEOTIDE SEQUENCE [LARGE SCALE GENOMIC DNA]</scope>
    <source>
        <strain evidence="5 6">KCTC 12005</strain>
    </source>
</reference>
<dbReference type="Proteomes" id="UP001199260">
    <property type="component" value="Unassembled WGS sequence"/>
</dbReference>
<dbReference type="InterPro" id="IPR014710">
    <property type="entry name" value="RmlC-like_jellyroll"/>
</dbReference>
<keyword evidence="1" id="KW-0805">Transcription regulation</keyword>
<dbReference type="GO" id="GO:0006355">
    <property type="term" value="P:regulation of DNA-templated transcription"/>
    <property type="evidence" value="ECO:0007669"/>
    <property type="project" value="InterPro"/>
</dbReference>